<keyword evidence="3" id="KW-0808">Transferase</keyword>
<evidence type="ECO:0000256" key="5">
    <source>
        <dbReference type="ARBA" id="ARBA00022729"/>
    </source>
</evidence>
<dbReference type="Pfam" id="PF00069">
    <property type="entry name" value="Pkinase"/>
    <property type="match status" value="1"/>
</dbReference>
<feature type="signal peptide" evidence="16">
    <location>
        <begin position="1"/>
        <end position="31"/>
    </location>
</feature>
<sequence length="1160" mass="130825">MDISFQMKRCWTWLLIVELVRVSYVVHFARSESPEGFISIDCGGSGGLDPVTGLQWDPDDKYLQGFDQLYNAEKVAVKASVSLETSRPIDNEQELKTAMIFYPGNLDHDRIPRSKFCYNLNVAYNESEAPTNYLLRATFPSQNLTANATDLNLYSTRFYFSVDSTYIATIELDEKRPQIIDLIIIPLNSTVHVCLVPLEDRSSMPAISALELRPFAVGMYDRSYEGESWGTFGPKSAQGSYLVLFNRTNFGGDPKTPSVRYPSDAYDRIWYSPEIPSSKDSKISMVRDSRNLDFTDDADTAYSYPVEVYSTAWEAADLTDNISFSLNLTEPRVQTPTPTFYINLLFHETMTGNSTRFIDILHDPGNGPNEFYDGLEVPDNWIWVNHKRLTFMSDSVIFTIRTNGSSDLPAIISGVEIYGEMNPIISKTIQDDVDVVQELFTNYSDQKNLFDRAGDPCLPIPWAWLVCSMELPPRVTQINVTGKGVNGSLPRSLGGLSRLTVLDLSNNSLTGHVPNSLGNISSLRALNLEGNKLFGELPPFQPKALQTLEYLSLANNQFGGNLSSLVTALDDSVSALNMSNNSFSGPIPLELQNLTNLRSLDFSHNNLTGELPLDLWRLENLHVLNLNHNQLKGNIPDSMWALPNLKFVNLENNRFTGVNLTTWYSTITEKGSFDAVVLKVLLLGNQIENVILPPHDVSFRSDNDMRNKSLPRPTSFILLGDSPYCKGLEKGDKTLIQRYICRSEPNQKFWDPPDNGQAVSTSTLIAVGVICGLLVLIMSCVLIFFLRRYSRRTRELHDIQEALAKEGVKPPFFKYADLKTATRSFSDSSILGVGGFGTVYKAELQDGNVLAVKKLVPTEQNMSDFLKEMVNITGIKHRHLIQLRGCCVGERQQRMLVYEYAENKNLAEALWGEARTFVLGWKQRFRICLGIARGLAYLHEELQPKMIHRDIKPQNILLDKDFNPKIADFGLILPTLTDNTHITSNIGGTKGYLSPEYLNEGMISEKVDVYSFGVVLLEIVSGRKCVDYNLPKDQIFLRNWAEELYDRDQLLHLVDESLIDYNVEEIYLVVETALVCSQLEWRKRPTMSQVVTSFVQYEDPAIDIARGLKGPRKTLEDIPEEDMVEMPIEDDESQVRRLLSARSTDSAQEDAIELSTMRPR</sequence>
<organism evidence="18 19">
    <name type="scientific">Riccia sorocarpa</name>
    <dbReference type="NCBI Taxonomy" id="122646"/>
    <lineage>
        <taxon>Eukaryota</taxon>
        <taxon>Viridiplantae</taxon>
        <taxon>Streptophyta</taxon>
        <taxon>Embryophyta</taxon>
        <taxon>Marchantiophyta</taxon>
        <taxon>Marchantiopsida</taxon>
        <taxon>Marchantiidae</taxon>
        <taxon>Marchantiales</taxon>
        <taxon>Ricciaceae</taxon>
        <taxon>Riccia</taxon>
    </lineage>
</organism>
<dbReference type="SUPFAM" id="SSF52058">
    <property type="entry name" value="L domain-like"/>
    <property type="match status" value="1"/>
</dbReference>
<keyword evidence="8" id="KW-0418">Kinase</keyword>
<dbReference type="AlphaFoldDB" id="A0ABD3HND0"/>
<dbReference type="PROSITE" id="PS00107">
    <property type="entry name" value="PROTEIN_KINASE_ATP"/>
    <property type="match status" value="1"/>
</dbReference>
<evidence type="ECO:0000256" key="11">
    <source>
        <dbReference type="ARBA" id="ARBA00023136"/>
    </source>
</evidence>
<evidence type="ECO:0000256" key="9">
    <source>
        <dbReference type="ARBA" id="ARBA00022840"/>
    </source>
</evidence>
<evidence type="ECO:0000256" key="14">
    <source>
        <dbReference type="SAM" id="MobiDB-lite"/>
    </source>
</evidence>
<dbReference type="InterPro" id="IPR000719">
    <property type="entry name" value="Prot_kinase_dom"/>
</dbReference>
<dbReference type="InterPro" id="IPR017441">
    <property type="entry name" value="Protein_kinase_ATP_BS"/>
</dbReference>
<dbReference type="Gene3D" id="1.10.510.10">
    <property type="entry name" value="Transferase(Phosphotransferase) domain 1"/>
    <property type="match status" value="1"/>
</dbReference>
<dbReference type="FunFam" id="3.80.10.10:FF:000041">
    <property type="entry name" value="LRR receptor-like serine/threonine-protein kinase ERECTA"/>
    <property type="match status" value="1"/>
</dbReference>
<proteinExistence type="predicted"/>
<keyword evidence="4 15" id="KW-0812">Transmembrane</keyword>
<evidence type="ECO:0000256" key="6">
    <source>
        <dbReference type="ARBA" id="ARBA00022737"/>
    </source>
</evidence>
<dbReference type="SMART" id="SM00220">
    <property type="entry name" value="S_TKc"/>
    <property type="match status" value="1"/>
</dbReference>
<dbReference type="InterPro" id="IPR008271">
    <property type="entry name" value="Ser/Thr_kinase_AS"/>
</dbReference>
<dbReference type="InterPro" id="IPR001611">
    <property type="entry name" value="Leu-rich_rpt"/>
</dbReference>
<keyword evidence="11 15" id="KW-0472">Membrane</keyword>
<keyword evidence="12" id="KW-0325">Glycoprotein</keyword>
<keyword evidence="10 15" id="KW-1133">Transmembrane helix</keyword>
<comment type="subcellular location">
    <subcellularLocation>
        <location evidence="1">Membrane</location>
        <topology evidence="1">Single-pass membrane protein</topology>
    </subcellularLocation>
</comment>
<dbReference type="Gene3D" id="3.80.10.10">
    <property type="entry name" value="Ribonuclease Inhibitor"/>
    <property type="match status" value="2"/>
</dbReference>
<keyword evidence="2" id="KW-0433">Leucine-rich repeat</keyword>
<dbReference type="GO" id="GO:0005524">
    <property type="term" value="F:ATP binding"/>
    <property type="evidence" value="ECO:0007669"/>
    <property type="project" value="UniProtKB-UniRule"/>
</dbReference>
<comment type="caution">
    <text evidence="18">The sequence shown here is derived from an EMBL/GenBank/DDBJ whole genome shotgun (WGS) entry which is preliminary data.</text>
</comment>
<dbReference type="CDD" id="cd12087">
    <property type="entry name" value="TM_EGFR-like"/>
    <property type="match status" value="1"/>
</dbReference>
<evidence type="ECO:0000256" key="12">
    <source>
        <dbReference type="ARBA" id="ARBA00023180"/>
    </source>
</evidence>
<protein>
    <recommendedName>
        <fullName evidence="17">Protein kinase domain-containing protein</fullName>
    </recommendedName>
</protein>
<dbReference type="GO" id="GO:0016020">
    <property type="term" value="C:membrane"/>
    <property type="evidence" value="ECO:0007669"/>
    <property type="project" value="UniProtKB-SubCell"/>
</dbReference>
<gene>
    <name evidence="18" type="ORF">R1sor_005446</name>
</gene>
<evidence type="ECO:0000313" key="19">
    <source>
        <dbReference type="Proteomes" id="UP001633002"/>
    </source>
</evidence>
<dbReference type="EMBL" id="JBJQOH010000003">
    <property type="protein sequence ID" value="KAL3691795.1"/>
    <property type="molecule type" value="Genomic_DNA"/>
</dbReference>
<evidence type="ECO:0000259" key="17">
    <source>
        <dbReference type="PROSITE" id="PS50011"/>
    </source>
</evidence>
<keyword evidence="9 13" id="KW-0067">ATP-binding</keyword>
<keyword evidence="7 13" id="KW-0547">Nucleotide-binding</keyword>
<dbReference type="Pfam" id="PF12819">
    <property type="entry name" value="Malectin_like"/>
    <property type="match status" value="1"/>
</dbReference>
<evidence type="ECO:0000256" key="15">
    <source>
        <dbReference type="SAM" id="Phobius"/>
    </source>
</evidence>
<dbReference type="InterPro" id="IPR032675">
    <property type="entry name" value="LRR_dom_sf"/>
</dbReference>
<evidence type="ECO:0000256" key="8">
    <source>
        <dbReference type="ARBA" id="ARBA00022777"/>
    </source>
</evidence>
<dbReference type="InterPro" id="IPR011009">
    <property type="entry name" value="Kinase-like_dom_sf"/>
</dbReference>
<dbReference type="Proteomes" id="UP001633002">
    <property type="component" value="Unassembled WGS sequence"/>
</dbReference>
<dbReference type="Pfam" id="PF13855">
    <property type="entry name" value="LRR_8"/>
    <property type="match status" value="1"/>
</dbReference>
<dbReference type="FunFam" id="1.10.510.10:FF:000384">
    <property type="entry name" value="G-type lectin S-receptor-like serine/threonine-protein kinase"/>
    <property type="match status" value="1"/>
</dbReference>
<feature type="region of interest" description="Disordered" evidence="14">
    <location>
        <begin position="1139"/>
        <end position="1160"/>
    </location>
</feature>
<evidence type="ECO:0000256" key="4">
    <source>
        <dbReference type="ARBA" id="ARBA00022692"/>
    </source>
</evidence>
<evidence type="ECO:0000256" key="16">
    <source>
        <dbReference type="SAM" id="SignalP"/>
    </source>
</evidence>
<evidence type="ECO:0000313" key="18">
    <source>
        <dbReference type="EMBL" id="KAL3691795.1"/>
    </source>
</evidence>
<evidence type="ECO:0000256" key="2">
    <source>
        <dbReference type="ARBA" id="ARBA00022614"/>
    </source>
</evidence>
<dbReference type="PROSITE" id="PS50011">
    <property type="entry name" value="PROTEIN_KINASE_DOM"/>
    <property type="match status" value="1"/>
</dbReference>
<dbReference type="FunFam" id="3.80.10.10:FF:000129">
    <property type="entry name" value="Leucine-rich repeat receptor-like kinase"/>
    <property type="match status" value="1"/>
</dbReference>
<keyword evidence="19" id="KW-1185">Reference proteome</keyword>
<evidence type="ECO:0000256" key="13">
    <source>
        <dbReference type="PROSITE-ProRule" id="PRU10141"/>
    </source>
</evidence>
<dbReference type="PRINTS" id="PR00019">
    <property type="entry name" value="LEURICHRPT"/>
</dbReference>
<feature type="binding site" evidence="13">
    <location>
        <position position="854"/>
    </location>
    <ligand>
        <name>ATP</name>
        <dbReference type="ChEBI" id="CHEBI:30616"/>
    </ligand>
</feature>
<evidence type="ECO:0000256" key="1">
    <source>
        <dbReference type="ARBA" id="ARBA00004167"/>
    </source>
</evidence>
<dbReference type="PANTHER" id="PTHR45631:SF68">
    <property type="entry name" value="REPEAT FAMILY PROTEIN, PUTATIVE, EXPRESSED-RELATED"/>
    <property type="match status" value="1"/>
</dbReference>
<accession>A0ABD3HND0</accession>
<evidence type="ECO:0000256" key="7">
    <source>
        <dbReference type="ARBA" id="ARBA00022741"/>
    </source>
</evidence>
<dbReference type="SUPFAM" id="SSF56112">
    <property type="entry name" value="Protein kinase-like (PK-like)"/>
    <property type="match status" value="1"/>
</dbReference>
<name>A0ABD3HND0_9MARC</name>
<evidence type="ECO:0000256" key="3">
    <source>
        <dbReference type="ARBA" id="ARBA00022679"/>
    </source>
</evidence>
<feature type="transmembrane region" description="Helical" evidence="15">
    <location>
        <begin position="764"/>
        <end position="786"/>
    </location>
</feature>
<dbReference type="Gene3D" id="3.30.200.20">
    <property type="entry name" value="Phosphorylase Kinase, domain 1"/>
    <property type="match status" value="1"/>
</dbReference>
<feature type="chain" id="PRO_5044785028" description="Protein kinase domain-containing protein" evidence="16">
    <location>
        <begin position="32"/>
        <end position="1160"/>
    </location>
</feature>
<dbReference type="Pfam" id="PF00560">
    <property type="entry name" value="LRR_1"/>
    <property type="match status" value="3"/>
</dbReference>
<reference evidence="18 19" key="1">
    <citation type="submission" date="2024-09" db="EMBL/GenBank/DDBJ databases">
        <title>Chromosome-scale assembly of Riccia sorocarpa.</title>
        <authorList>
            <person name="Paukszto L."/>
        </authorList>
    </citation>
    <scope>NUCLEOTIDE SEQUENCE [LARGE SCALE GENOMIC DNA]</scope>
    <source>
        <strain evidence="18">LP-2024</strain>
        <tissue evidence="18">Aerial parts of the thallus</tissue>
    </source>
</reference>
<evidence type="ECO:0000256" key="10">
    <source>
        <dbReference type="ARBA" id="ARBA00022989"/>
    </source>
</evidence>
<keyword evidence="5 16" id="KW-0732">Signal</keyword>
<dbReference type="InterPro" id="IPR024788">
    <property type="entry name" value="Malectin-like_Carb-bd_dom"/>
</dbReference>
<dbReference type="PROSITE" id="PS00108">
    <property type="entry name" value="PROTEIN_KINASE_ST"/>
    <property type="match status" value="1"/>
</dbReference>
<dbReference type="GO" id="GO:0016301">
    <property type="term" value="F:kinase activity"/>
    <property type="evidence" value="ECO:0007669"/>
    <property type="project" value="UniProtKB-KW"/>
</dbReference>
<dbReference type="InterPro" id="IPR003591">
    <property type="entry name" value="Leu-rich_rpt_typical-subtyp"/>
</dbReference>
<feature type="domain" description="Protein kinase" evidence="17">
    <location>
        <begin position="825"/>
        <end position="1102"/>
    </location>
</feature>
<dbReference type="SMART" id="SM00369">
    <property type="entry name" value="LRR_TYP"/>
    <property type="match status" value="3"/>
</dbReference>
<dbReference type="PANTHER" id="PTHR45631">
    <property type="entry name" value="OS07G0107800 PROTEIN-RELATED"/>
    <property type="match status" value="1"/>
</dbReference>
<keyword evidence="6" id="KW-0677">Repeat</keyword>